<dbReference type="Proteomes" id="UP000263040">
    <property type="component" value="Chromosome"/>
</dbReference>
<protein>
    <submittedName>
        <fullName evidence="1">Uncharacterized protein</fullName>
    </submittedName>
</protein>
<accession>A0AAD0SQR3</accession>
<organism evidence="1 2">
    <name type="scientific">Arcobacter suis CECT 7833</name>
    <dbReference type="NCBI Taxonomy" id="663365"/>
    <lineage>
        <taxon>Bacteria</taxon>
        <taxon>Pseudomonadati</taxon>
        <taxon>Campylobacterota</taxon>
        <taxon>Epsilonproteobacteria</taxon>
        <taxon>Campylobacterales</taxon>
        <taxon>Arcobacteraceae</taxon>
        <taxon>Arcobacter</taxon>
    </lineage>
</organism>
<dbReference type="AlphaFoldDB" id="A0AAD0SQR3"/>
<name>A0AAD0SQR3_9BACT</name>
<evidence type="ECO:0000313" key="1">
    <source>
        <dbReference type="EMBL" id="AXX89329.1"/>
    </source>
</evidence>
<dbReference type="KEGG" id="asui:ASUIS_0838"/>
<gene>
    <name evidence="1" type="ORF">ASUIS_0838</name>
</gene>
<evidence type="ECO:0000313" key="2">
    <source>
        <dbReference type="Proteomes" id="UP000263040"/>
    </source>
</evidence>
<dbReference type="RefSeq" id="WP_118885884.1">
    <property type="nucleotide sequence ID" value="NZ_CP032100.1"/>
</dbReference>
<proteinExistence type="predicted"/>
<keyword evidence="2" id="KW-1185">Reference proteome</keyword>
<sequence>MSSIPKSLFDYAKESSKKHNIDVDVVKDILSNLPYIKVGYELAFIVEKKLGLRSRYFSEAYSKGYSIKADMFKEHDHLYIKLDDDIKKLLEQNYICCKINKEEANEFEVVISLTKNTLLGFYK</sequence>
<reference evidence="1 2" key="1">
    <citation type="submission" date="2018-08" db="EMBL/GenBank/DDBJ databases">
        <title>Complete genome of the Arcobacter suis type strain LMG 26152.</title>
        <authorList>
            <person name="Miller W.G."/>
            <person name="Yee E."/>
            <person name="Bono J.L."/>
        </authorList>
    </citation>
    <scope>NUCLEOTIDE SEQUENCE [LARGE SCALE GENOMIC DNA]</scope>
    <source>
        <strain evidence="1 2">CECT 7833</strain>
    </source>
</reference>
<dbReference type="EMBL" id="CP032100">
    <property type="protein sequence ID" value="AXX89329.1"/>
    <property type="molecule type" value="Genomic_DNA"/>
</dbReference>